<evidence type="ECO:0000313" key="2">
    <source>
        <dbReference type="EMBL" id="MBB2165392.1"/>
    </source>
</evidence>
<dbReference type="RefSeq" id="WP_182974375.1">
    <property type="nucleotide sequence ID" value="NZ_JABEQN010000015.1"/>
</dbReference>
<sequence length="137" mass="15211">MKFIFDENHPPILARVLAPLAGIDSHTVASVRHLGLAGTKDVDLFHALADPNRPTVLITADMAMSRRRHEVAAIRETGAVVVVGMKGWNQQKDTVERVRMMVWWWPSIVRCAAGADSGSFLELPWSSAVATLKRWRA</sequence>
<dbReference type="Proteomes" id="UP000540490">
    <property type="component" value="Unassembled WGS sequence"/>
</dbReference>
<accession>A0A7W4IML7</accession>
<organism evidence="2 5">
    <name type="scientific">Gluconacetobacter dulcium</name>
    <dbReference type="NCBI Taxonomy" id="2729096"/>
    <lineage>
        <taxon>Bacteria</taxon>
        <taxon>Pseudomonadati</taxon>
        <taxon>Pseudomonadota</taxon>
        <taxon>Alphaproteobacteria</taxon>
        <taxon>Acetobacterales</taxon>
        <taxon>Acetobacteraceae</taxon>
        <taxon>Gluconacetobacter</taxon>
    </lineage>
</organism>
<feature type="domain" description="VapC45 PIN like" evidence="1">
    <location>
        <begin position="1"/>
        <end position="83"/>
    </location>
</feature>
<dbReference type="AlphaFoldDB" id="A0A7W4IML7"/>
<dbReference type="InterPro" id="IPR041375">
    <property type="entry name" value="VapC45_PIN-like"/>
</dbReference>
<gene>
    <name evidence="3" type="ORF">HLH25_12510</name>
    <name evidence="2" type="ORF">HLH26_12780</name>
</gene>
<evidence type="ECO:0000313" key="3">
    <source>
        <dbReference type="EMBL" id="MBB2194441.1"/>
    </source>
</evidence>
<reference evidence="4 5" key="1">
    <citation type="submission" date="2020-04" db="EMBL/GenBank/DDBJ databases">
        <title>Description of novel Gluconacetobacter.</title>
        <authorList>
            <person name="Sombolestani A."/>
        </authorList>
    </citation>
    <scope>NUCLEOTIDE SEQUENCE [LARGE SCALE GENOMIC DNA]</scope>
    <source>
        <strain evidence="3 4">LMG 1728</strain>
        <strain evidence="2 5">LMG 1731</strain>
    </source>
</reference>
<evidence type="ECO:0000259" key="1">
    <source>
        <dbReference type="Pfam" id="PF18478"/>
    </source>
</evidence>
<proteinExistence type="predicted"/>
<name>A0A7W4IML7_9PROT</name>
<dbReference type="EMBL" id="JABEQN010000015">
    <property type="protein sequence ID" value="MBB2194441.1"/>
    <property type="molecule type" value="Genomic_DNA"/>
</dbReference>
<keyword evidence="4" id="KW-1185">Reference proteome</keyword>
<protein>
    <recommendedName>
        <fullName evidence="1">VapC45 PIN like domain-containing protein</fullName>
    </recommendedName>
</protein>
<evidence type="ECO:0000313" key="5">
    <source>
        <dbReference type="Proteomes" id="UP000561077"/>
    </source>
</evidence>
<dbReference type="Pfam" id="PF18478">
    <property type="entry name" value="PIN_10"/>
    <property type="match status" value="1"/>
</dbReference>
<comment type="caution">
    <text evidence="2">The sequence shown here is derived from an EMBL/GenBank/DDBJ whole genome shotgun (WGS) entry which is preliminary data.</text>
</comment>
<evidence type="ECO:0000313" key="4">
    <source>
        <dbReference type="Proteomes" id="UP000540490"/>
    </source>
</evidence>
<dbReference type="EMBL" id="JABEQO010000015">
    <property type="protein sequence ID" value="MBB2165392.1"/>
    <property type="molecule type" value="Genomic_DNA"/>
</dbReference>
<dbReference type="Proteomes" id="UP000561077">
    <property type="component" value="Unassembled WGS sequence"/>
</dbReference>